<feature type="compositionally biased region" description="Low complexity" evidence="2">
    <location>
        <begin position="643"/>
        <end position="656"/>
    </location>
</feature>
<feature type="region of interest" description="Disordered" evidence="2">
    <location>
        <begin position="629"/>
        <end position="664"/>
    </location>
</feature>
<dbReference type="RefSeq" id="XP_009541937.1">
    <property type="nucleotide sequence ID" value="XM_009543642.1"/>
</dbReference>
<dbReference type="HOGENOM" id="CLU_306098_0_0_1"/>
<dbReference type="GeneID" id="20673975"/>
<gene>
    <name evidence="3" type="ORF">HETIRDRAFT_424513</name>
</gene>
<feature type="compositionally biased region" description="Basic and acidic residues" evidence="2">
    <location>
        <begin position="347"/>
        <end position="367"/>
    </location>
</feature>
<evidence type="ECO:0000256" key="1">
    <source>
        <dbReference type="SAM" id="Coils"/>
    </source>
</evidence>
<evidence type="ECO:0000313" key="4">
    <source>
        <dbReference type="Proteomes" id="UP000030671"/>
    </source>
</evidence>
<keyword evidence="1" id="KW-0175">Coiled coil</keyword>
<feature type="coiled-coil region" evidence="1">
    <location>
        <begin position="114"/>
        <end position="141"/>
    </location>
</feature>
<dbReference type="Proteomes" id="UP000030671">
    <property type="component" value="Unassembled WGS sequence"/>
</dbReference>
<reference evidence="3 4" key="1">
    <citation type="journal article" date="2012" name="New Phytol.">
        <title>Insight into trade-off between wood decay and parasitism from the genome of a fungal forest pathogen.</title>
        <authorList>
            <person name="Olson A."/>
            <person name="Aerts A."/>
            <person name="Asiegbu F."/>
            <person name="Belbahri L."/>
            <person name="Bouzid O."/>
            <person name="Broberg A."/>
            <person name="Canback B."/>
            <person name="Coutinho P.M."/>
            <person name="Cullen D."/>
            <person name="Dalman K."/>
            <person name="Deflorio G."/>
            <person name="van Diepen L.T."/>
            <person name="Dunand C."/>
            <person name="Duplessis S."/>
            <person name="Durling M."/>
            <person name="Gonthier P."/>
            <person name="Grimwood J."/>
            <person name="Fossdal C.G."/>
            <person name="Hansson D."/>
            <person name="Henrissat B."/>
            <person name="Hietala A."/>
            <person name="Himmelstrand K."/>
            <person name="Hoffmeister D."/>
            <person name="Hogberg N."/>
            <person name="James T.Y."/>
            <person name="Karlsson M."/>
            <person name="Kohler A."/>
            <person name="Kues U."/>
            <person name="Lee Y.H."/>
            <person name="Lin Y.C."/>
            <person name="Lind M."/>
            <person name="Lindquist E."/>
            <person name="Lombard V."/>
            <person name="Lucas S."/>
            <person name="Lunden K."/>
            <person name="Morin E."/>
            <person name="Murat C."/>
            <person name="Park J."/>
            <person name="Raffaello T."/>
            <person name="Rouze P."/>
            <person name="Salamov A."/>
            <person name="Schmutz J."/>
            <person name="Solheim H."/>
            <person name="Stahlberg J."/>
            <person name="Velez H."/>
            <person name="de Vries R.P."/>
            <person name="Wiebenga A."/>
            <person name="Woodward S."/>
            <person name="Yakovlev I."/>
            <person name="Garbelotto M."/>
            <person name="Martin F."/>
            <person name="Grigoriev I.V."/>
            <person name="Stenlid J."/>
        </authorList>
    </citation>
    <scope>NUCLEOTIDE SEQUENCE [LARGE SCALE GENOMIC DNA]</scope>
    <source>
        <strain evidence="3 4">TC 32-1</strain>
    </source>
</reference>
<sequence>MDNHLYSGSPQPLQSQDSSSLSSVYLRLHSFDDISTEQASLSIPASFQQQSTAHQTSPAFSPSASQLPFFALPAPSLHSASPASGVFGLPSRSSSVDSAHYDAARFRESGNVQYSHLHHECQSLRQQVENLTIENRTLKFAYTKLARSVTSTSTTPALLNDGDIEIIEPVLDSNEAINFASFSRPPLKPLARADYPKVTYWHKHEWMSASKAMKADADDPNKKKGPQTNRNTTMMYVEDKDGNCIDGHRAREIRAVVTQFWLWLKKVNQSPRTWTQLDLKLSDLYRLEMAYRFPELQLCEGGWKADMIAIHSYSQWYGRSVVQGPRRVKKEAPNQDMLVAQLTSAKRQNEDPDRLSSEPPKKPRLDPPQHSTVAAKDGRILAPDNEVAHAPDGKAIATDGDSIGLDVGATAMDGGGITLGAETAITSVGGIVEDAENTAQGDEGSAQRDTIANVSSADSILPASPTSQPHGSQPVPPRPRIVTKPMNPLSKLFRGAPTRPLPTLDINSLGPSDAAPAANTSNVLSTTRDTTTNESTPMFTSPSVTTGSADTATDAAAATTTITTTTTTTTAAAAAATLAAATLAAVAPAAVAPAAVAPAAVALAAVAPAAPAITTAAATTATAPTAPAAAPAAPAAPAPAPAVPAASASSASSSKAPSRKKGVGNGVLRIGKQLVARNICARQWKEQFPKGTTNEFKVYWSSLSPDELAVYDRLEQEQMWRDLSLDLTTPDFHWGSERRSSRRGGVSGRSIHRCIAAAESYIQDLPIDLSEVIDPEVDTNTTANVPVHPAAVIALLRAINYDDQGLLMAPFYDVCRCIPQLSSGVHTNDPLSCLAPADTDIERFVIGLVRLQMTQVQMYTSPMLVAVPEHWGTCHSGLHVAASGGFGDCEADGVVGHDRVRFSLERVFSVSHGGAAARKAAADRTVALDAYVLPSSAVDEICCSLHRSGPVNALLQDIFSGFPLRCRL</sequence>
<feature type="compositionally biased region" description="Polar residues" evidence="2">
    <location>
        <begin position="459"/>
        <end position="471"/>
    </location>
</feature>
<feature type="region of interest" description="Disordered" evidence="2">
    <location>
        <begin position="344"/>
        <end position="372"/>
    </location>
</feature>
<accession>W4KI99</accession>
<dbReference type="InParanoid" id="W4KI99"/>
<dbReference type="EMBL" id="KI925455">
    <property type="protein sequence ID" value="ETW85045.1"/>
    <property type="molecule type" value="Genomic_DNA"/>
</dbReference>
<name>W4KI99_HETIT</name>
<dbReference type="KEGG" id="hir:HETIRDRAFT_424513"/>
<feature type="compositionally biased region" description="Polar residues" evidence="2">
    <location>
        <begin position="537"/>
        <end position="548"/>
    </location>
</feature>
<feature type="region of interest" description="Disordered" evidence="2">
    <location>
        <begin position="212"/>
        <end position="231"/>
    </location>
</feature>
<protein>
    <submittedName>
        <fullName evidence="3">Uncharacterized protein</fullName>
    </submittedName>
</protein>
<organism evidence="3 4">
    <name type="scientific">Heterobasidion irregulare (strain TC 32-1)</name>
    <dbReference type="NCBI Taxonomy" id="747525"/>
    <lineage>
        <taxon>Eukaryota</taxon>
        <taxon>Fungi</taxon>
        <taxon>Dikarya</taxon>
        <taxon>Basidiomycota</taxon>
        <taxon>Agaricomycotina</taxon>
        <taxon>Agaricomycetes</taxon>
        <taxon>Russulales</taxon>
        <taxon>Bondarzewiaceae</taxon>
        <taxon>Heterobasidion</taxon>
        <taxon>Heterobasidion annosum species complex</taxon>
    </lineage>
</organism>
<feature type="region of interest" description="Disordered" evidence="2">
    <location>
        <begin position="459"/>
        <end position="484"/>
    </location>
</feature>
<dbReference type="AlphaFoldDB" id="W4KI99"/>
<dbReference type="OrthoDB" id="3235325at2759"/>
<feature type="compositionally biased region" description="Low complexity" evidence="2">
    <location>
        <begin position="526"/>
        <end position="536"/>
    </location>
</feature>
<evidence type="ECO:0000313" key="3">
    <source>
        <dbReference type="EMBL" id="ETW85045.1"/>
    </source>
</evidence>
<keyword evidence="4" id="KW-1185">Reference proteome</keyword>
<feature type="region of interest" description="Disordered" evidence="2">
    <location>
        <begin position="509"/>
        <end position="549"/>
    </location>
</feature>
<evidence type="ECO:0000256" key="2">
    <source>
        <dbReference type="SAM" id="MobiDB-lite"/>
    </source>
</evidence>
<proteinExistence type="predicted"/>
<feature type="compositionally biased region" description="Basic and acidic residues" evidence="2">
    <location>
        <begin position="213"/>
        <end position="222"/>
    </location>
</feature>